<reference evidence="1 2" key="1">
    <citation type="submission" date="2019-03" db="EMBL/GenBank/DDBJ databases">
        <title>Single cell metagenomics reveals metabolic interactions within the superorganism composed of flagellate Streblomastix strix and complex community of Bacteroidetes bacteria on its surface.</title>
        <authorList>
            <person name="Treitli S.C."/>
            <person name="Kolisko M."/>
            <person name="Husnik F."/>
            <person name="Keeling P."/>
            <person name="Hampl V."/>
        </authorList>
    </citation>
    <scope>NUCLEOTIDE SEQUENCE [LARGE SCALE GENOMIC DNA]</scope>
    <source>
        <strain evidence="1">ST1C</strain>
    </source>
</reference>
<proteinExistence type="predicted"/>
<dbReference type="AlphaFoldDB" id="A0A5J4UED0"/>
<dbReference type="Proteomes" id="UP000324800">
    <property type="component" value="Unassembled WGS sequence"/>
</dbReference>
<name>A0A5J4UED0_9EUKA</name>
<feature type="non-terminal residue" evidence="1">
    <location>
        <position position="1"/>
    </location>
</feature>
<accession>A0A5J4UED0</accession>
<evidence type="ECO:0000313" key="2">
    <source>
        <dbReference type="Proteomes" id="UP000324800"/>
    </source>
</evidence>
<dbReference type="EMBL" id="SNRW01017070">
    <property type="protein sequence ID" value="KAA6368727.1"/>
    <property type="molecule type" value="Genomic_DNA"/>
</dbReference>
<evidence type="ECO:0000313" key="1">
    <source>
        <dbReference type="EMBL" id="KAA6368727.1"/>
    </source>
</evidence>
<sequence length="38" mass="4461">AEIRTLLRQSLISLIQQIIDKEMLSASCIDEYEEEIHE</sequence>
<gene>
    <name evidence="1" type="ORF">EZS28_035745</name>
</gene>
<protein>
    <submittedName>
        <fullName evidence="1">Uncharacterized protein</fullName>
    </submittedName>
</protein>
<comment type="caution">
    <text evidence="1">The sequence shown here is derived from an EMBL/GenBank/DDBJ whole genome shotgun (WGS) entry which is preliminary data.</text>
</comment>
<organism evidence="1 2">
    <name type="scientific">Streblomastix strix</name>
    <dbReference type="NCBI Taxonomy" id="222440"/>
    <lineage>
        <taxon>Eukaryota</taxon>
        <taxon>Metamonada</taxon>
        <taxon>Preaxostyla</taxon>
        <taxon>Oxymonadida</taxon>
        <taxon>Streblomastigidae</taxon>
        <taxon>Streblomastix</taxon>
    </lineage>
</organism>